<feature type="domain" description="F-box" evidence="2">
    <location>
        <begin position="502"/>
        <end position="554"/>
    </location>
</feature>
<keyword evidence="4" id="KW-1185">Reference proteome</keyword>
<feature type="compositionally biased region" description="Polar residues" evidence="1">
    <location>
        <begin position="1289"/>
        <end position="1301"/>
    </location>
</feature>
<dbReference type="SUPFAM" id="SSF52047">
    <property type="entry name" value="RNI-like"/>
    <property type="match status" value="1"/>
</dbReference>
<dbReference type="EMBL" id="JARJCM010000144">
    <property type="protein sequence ID" value="KAJ7026057.1"/>
    <property type="molecule type" value="Genomic_DNA"/>
</dbReference>
<dbReference type="PROSITE" id="PS50181">
    <property type="entry name" value="FBOX"/>
    <property type="match status" value="1"/>
</dbReference>
<accession>A0AAD6SF37</accession>
<reference evidence="3" key="1">
    <citation type="submission" date="2023-03" db="EMBL/GenBank/DDBJ databases">
        <title>Massive genome expansion in bonnet fungi (Mycena s.s.) driven by repeated elements and novel gene families across ecological guilds.</title>
        <authorList>
            <consortium name="Lawrence Berkeley National Laboratory"/>
            <person name="Harder C.B."/>
            <person name="Miyauchi S."/>
            <person name="Viragh M."/>
            <person name="Kuo A."/>
            <person name="Thoen E."/>
            <person name="Andreopoulos B."/>
            <person name="Lu D."/>
            <person name="Skrede I."/>
            <person name="Drula E."/>
            <person name="Henrissat B."/>
            <person name="Morin E."/>
            <person name="Kohler A."/>
            <person name="Barry K."/>
            <person name="LaButti K."/>
            <person name="Morin E."/>
            <person name="Salamov A."/>
            <person name="Lipzen A."/>
            <person name="Mereny Z."/>
            <person name="Hegedus B."/>
            <person name="Baldrian P."/>
            <person name="Stursova M."/>
            <person name="Weitz H."/>
            <person name="Taylor A."/>
            <person name="Grigoriev I.V."/>
            <person name="Nagy L.G."/>
            <person name="Martin F."/>
            <person name="Kauserud H."/>
        </authorList>
    </citation>
    <scope>NUCLEOTIDE SEQUENCE</scope>
    <source>
        <strain evidence="3">CBHHK200</strain>
    </source>
</reference>
<feature type="region of interest" description="Disordered" evidence="1">
    <location>
        <begin position="1273"/>
        <end position="1317"/>
    </location>
</feature>
<evidence type="ECO:0000259" key="2">
    <source>
        <dbReference type="PROSITE" id="PS50181"/>
    </source>
</evidence>
<dbReference type="Proteomes" id="UP001218188">
    <property type="component" value="Unassembled WGS sequence"/>
</dbReference>
<comment type="caution">
    <text evidence="3">The sequence shown here is derived from an EMBL/GenBank/DDBJ whole genome shotgun (WGS) entry which is preliminary data.</text>
</comment>
<organism evidence="3 4">
    <name type="scientific">Mycena alexandri</name>
    <dbReference type="NCBI Taxonomy" id="1745969"/>
    <lineage>
        <taxon>Eukaryota</taxon>
        <taxon>Fungi</taxon>
        <taxon>Dikarya</taxon>
        <taxon>Basidiomycota</taxon>
        <taxon>Agaricomycotina</taxon>
        <taxon>Agaricomycetes</taxon>
        <taxon>Agaricomycetidae</taxon>
        <taxon>Agaricales</taxon>
        <taxon>Marasmiineae</taxon>
        <taxon>Mycenaceae</taxon>
        <taxon>Mycena</taxon>
    </lineage>
</organism>
<proteinExistence type="predicted"/>
<dbReference type="Gene3D" id="3.80.10.10">
    <property type="entry name" value="Ribonuclease Inhibitor"/>
    <property type="match status" value="1"/>
</dbReference>
<dbReference type="InterPro" id="IPR001810">
    <property type="entry name" value="F-box_dom"/>
</dbReference>
<dbReference type="InterPro" id="IPR032675">
    <property type="entry name" value="LRR_dom_sf"/>
</dbReference>
<evidence type="ECO:0000256" key="1">
    <source>
        <dbReference type="SAM" id="MobiDB-lite"/>
    </source>
</evidence>
<name>A0AAD6SF37_9AGAR</name>
<sequence>MSSPPSAIVPQPAPALNLPVEILSVVFVEVVEPRSADWLDIINRRRNLLYVCRDWRAVAAGLPLLWSRLYFALPVLPDFLRECLRKAGQTADLFVEINPHPFQVIYDNGPLRELKIPSFEDFLTKSVELLRGVFPHVRSLTISDGQNSQLYAVMGLVNQFQAGRLSSLRVTASSYSVGTEPVMPPGMRLTHLSLGSLSPMWTSPTLYDCLASLTLHDFHGLNWHHLRGVLHGNRTLSQLQMSEVYCNNYSRTSGVAVMPNVSFLSLSYRRRGDENRRFLAAIVLPTLHRLDVELEGDPAVLDVPHDMGSFFRSATNIWLDAWGFRGNELAVVVALCMNARVLDLRECRPSVFTALQSLAAVPSFSLPRLELLKITGPLSTEEASQLVQSPFPEDLVVSEWVLGNSGPSEVKNWSFVDGELRMMSFFDYSAFGEGIYDVWKEPPLSVYNYAAVRILEGRPYDEHWRAVLATIDVVSLYRLALTSRALFSVVMAHVRASQPPSGTSEESLPVELFRLILPCLKLADRMALSRTSRKFGALVTRELQAGVNRILVRFGLCPAEIRFMQSATMTVLCGQCIPYLLDYSSRPYHLEFCAPRATYHSVLRFFTFATGYDGFEKFLNNLNYPEGFDDSMKFAASNENTEFVRVARSITDSALDSVTYSPFSHLFGAITHYGAWFGYPRTSMASVTMPNRECIDFEDPETEDRLLACSDHFESHFSLRFHLDNVHRCGFSWECPMTARSTADRGCLSLFFSSLPMGSTERPDTAYPTVSAMSWSLGGRVCPLGGMHLLRKEGVDELRRRRKMEIDSGSLSEKNLKIEALADRFFYYPYMLYKSGARHPVLSIHRLATDALKRSKSFLANAVHGADIAATRDGSLKGASFWSFKRCEDFAVNRECPWRFSVRPYTGAIFGRAELVEHHGTRVVVRLGRPSNAGCQLRFLYDAQLAQLKQMVDHDHDCSGAPMETDWFSPTFAGVSYPAIEGCFYVSIVAWVGAGITLGSGDYLELDVSFRFSKSDTSQWGTKDYTITVADVYRLSPHDLDVKSPDYQYVEGETRSLAFIRYPDDLVATRDRASARGSRFSFKDLTASSVASSAEPGIVWPTGTKCGSKKRFQCHLFGEVRFMLPMKDKNSVAVQLGCPEDASCAVVDIWKGQLRALREIIERDTADANGVCAGSWFASLPYVDEEYRTKDTFWVNFVAKITNHYSEVGHMYDDLLVMLREGRIVDTVVWFQRFDIARNNRDAMGLHYYLVARRVRSLADKFRLGKASVAVSREPSQRRSRPTDLSARGCTQPTVADSTVDQDFAPTRDRSERSTSVFSYKSVRDENDATPFARGGLEPHVPSLFGEIDRVALRNTIIWSESDLEDGVKCSWFENESMGMVFEDGCIYIRYTGNELMGRDIDDVEMGSLVGTWVVMERRELEGVGKLCREYKLLANFLVLLRTSADEVKGAGPPVTHPTSPVMLSRMCSYGHRTVALALYDFDFAAVRQCSVSRGSRYSFKALPELDTEVDVECKEFQWDYVGNVFGEVAFAYDSNSQMTVVHLRCPAGVSCALVDMWNMQVSALRHVVESDTIQWGGVITKSFLENDGIPSGSESNSNPTEVVVRTRLVQGFAEKLEIGSLVACKVTLNRFHKNESSRDNLERTVYERDFSAVATACTLAKAPVAAVNLCGGARTLSSSVTMLANLKASRVSLAKTVYNRDFFAVRERTDGFESVYDFKSNISAEIELHCEERKLLPEFRTLAFGEIRQVHSVLMATRGLKDDQTYYIRLGPPTNATSRYLEKYYRRRRAHLGPDGQKPGKVVDCWFYVVREDICLHPKKGHFYIVIRPTTEGESAAVKELYDVPEVVGKILCCKLVLERRDHHPAGGVVKGYELAVVESTLYDPDEIPRHLEQAGRLALTAVEYGVDFAAVRESSGKTGCNFCFLEDDPLLPGWEHQPRRMSRINILVGEVDWVSEPRWCYFEVSCQVICLRVRAPSNSACEGKRVYGEQLRGLRGILDADSDLDGNVGDSWLDLSACFDGCGPKDDCFYVLFRHCRAERSDRVRSLIAGEGIAFCCTMKRLDKNVGKTRNYCMWALDFQKGDFLFPTSIGGCGTQPCGWCA</sequence>
<evidence type="ECO:0000313" key="4">
    <source>
        <dbReference type="Proteomes" id="UP001218188"/>
    </source>
</evidence>
<gene>
    <name evidence="3" type="ORF">C8F04DRAFT_1190870</name>
</gene>
<protein>
    <recommendedName>
        <fullName evidence="2">F-box domain-containing protein</fullName>
    </recommendedName>
</protein>
<evidence type="ECO:0000313" key="3">
    <source>
        <dbReference type="EMBL" id="KAJ7026057.1"/>
    </source>
</evidence>